<name>A0A942UTS5_9FIRM</name>
<sequence>MLSSISKNELYNKSVLFLNNDYNKAKIEAKNYIIKLSKNNQKVILLDSFWSKEKYNRFKNSKYKENIEGRYHIKLSVEDFLSRDNLIEYMNEKNINIIKIKSILGYMSAAELFPVIISRLNSVIKDETIHVLINDYVLENLEWSEVVNALNSVNKNNIKFIVITNRDAIPTELVEKCEIVMNK</sequence>
<dbReference type="Proteomes" id="UP000724672">
    <property type="component" value="Unassembled WGS sequence"/>
</dbReference>
<proteinExistence type="predicted"/>
<dbReference type="EMBL" id="WSFT01000040">
    <property type="protein sequence ID" value="MBS4539099.1"/>
    <property type="molecule type" value="Genomic_DNA"/>
</dbReference>
<evidence type="ECO:0000313" key="1">
    <source>
        <dbReference type="EMBL" id="MBS4539099.1"/>
    </source>
</evidence>
<protein>
    <submittedName>
        <fullName evidence="1">Uncharacterized protein</fullName>
    </submittedName>
</protein>
<gene>
    <name evidence="1" type="ORF">GOQ27_11540</name>
</gene>
<evidence type="ECO:0000313" key="2">
    <source>
        <dbReference type="Proteomes" id="UP000724672"/>
    </source>
</evidence>
<dbReference type="RefSeq" id="WP_203367019.1">
    <property type="nucleotide sequence ID" value="NZ_WSFT01000040.1"/>
</dbReference>
<reference evidence="1" key="1">
    <citation type="submission" date="2019-12" db="EMBL/GenBank/DDBJ databases">
        <title>Clostridiaceae gen. nov. sp. nov., isolated from sediment in Xinjiang, China.</title>
        <authorList>
            <person name="Zhang R."/>
        </authorList>
    </citation>
    <scope>NUCLEOTIDE SEQUENCE</scope>
    <source>
        <strain evidence="1">D2Q-11</strain>
    </source>
</reference>
<comment type="caution">
    <text evidence="1">The sequence shown here is derived from an EMBL/GenBank/DDBJ whole genome shotgun (WGS) entry which is preliminary data.</text>
</comment>
<organism evidence="1 2">
    <name type="scientific">Anaeromonas frigoriresistens</name>
    <dbReference type="NCBI Taxonomy" id="2683708"/>
    <lineage>
        <taxon>Bacteria</taxon>
        <taxon>Bacillati</taxon>
        <taxon>Bacillota</taxon>
        <taxon>Tissierellia</taxon>
        <taxon>Tissierellales</taxon>
        <taxon>Thermohalobacteraceae</taxon>
        <taxon>Anaeromonas</taxon>
    </lineage>
</organism>
<accession>A0A942UTS5</accession>
<keyword evidence="2" id="KW-1185">Reference proteome</keyword>
<dbReference type="AlphaFoldDB" id="A0A942UTS5"/>